<evidence type="ECO:0000313" key="1">
    <source>
        <dbReference type="EMBL" id="KAI4865912.1"/>
    </source>
</evidence>
<comment type="caution">
    <text evidence="1">The sequence shown here is derived from an EMBL/GenBank/DDBJ whole genome shotgun (WGS) entry which is preliminary data.</text>
</comment>
<keyword evidence="2" id="KW-1185">Reference proteome</keyword>
<name>A0ACB9Z2H7_9PEZI</name>
<sequence>MSDIDSDIESEVSEDAPKPEDPETQQRRTAVEEGLLGLEPSMENIKACQFSSRIMIRFPDCNRELALRLGRACWETWKICEALRHENNQEIEGIEQKEDKTDSAEGAKGSIKPSSIDSPRVLLSYKGWDGQNIGVALVPQPEGEGERNCFKCPACGKKIDYCQRAEWRQHLFSDLRPYICCQIQCTQGSEPCRDKEAWTRHLETIHDFTWTSIRCPLCPEMIRDGQKNVTVHLARHLEEISLWCLPEAGQVEPERKPIGEEGLTGSRDNPVDLTAL</sequence>
<dbReference type="Proteomes" id="UP001497700">
    <property type="component" value="Unassembled WGS sequence"/>
</dbReference>
<accession>A0ACB9Z2H7</accession>
<dbReference type="EMBL" id="MU393465">
    <property type="protein sequence ID" value="KAI4865912.1"/>
    <property type="molecule type" value="Genomic_DNA"/>
</dbReference>
<gene>
    <name evidence="1" type="ORF">F4820DRAFT_469271</name>
</gene>
<protein>
    <submittedName>
        <fullName evidence="1">Uncharacterized protein</fullName>
    </submittedName>
</protein>
<reference evidence="1 2" key="1">
    <citation type="journal article" date="2022" name="New Phytol.">
        <title>Ecological generalism drives hyperdiversity of secondary metabolite gene clusters in xylarialean endophytes.</title>
        <authorList>
            <person name="Franco M.E.E."/>
            <person name="Wisecaver J.H."/>
            <person name="Arnold A.E."/>
            <person name="Ju Y.M."/>
            <person name="Slot J.C."/>
            <person name="Ahrendt S."/>
            <person name="Moore L.P."/>
            <person name="Eastman K.E."/>
            <person name="Scott K."/>
            <person name="Konkel Z."/>
            <person name="Mondo S.J."/>
            <person name="Kuo A."/>
            <person name="Hayes R.D."/>
            <person name="Haridas S."/>
            <person name="Andreopoulos B."/>
            <person name="Riley R."/>
            <person name="LaButti K."/>
            <person name="Pangilinan J."/>
            <person name="Lipzen A."/>
            <person name="Amirebrahimi M."/>
            <person name="Yan J."/>
            <person name="Adam C."/>
            <person name="Keymanesh K."/>
            <person name="Ng V."/>
            <person name="Louie K."/>
            <person name="Northen T."/>
            <person name="Drula E."/>
            <person name="Henrissat B."/>
            <person name="Hsieh H.M."/>
            <person name="Youens-Clark K."/>
            <person name="Lutzoni F."/>
            <person name="Miadlikowska J."/>
            <person name="Eastwood D.C."/>
            <person name="Hamelin R.C."/>
            <person name="Grigoriev I.V."/>
            <person name="U'Ren J.M."/>
        </authorList>
    </citation>
    <scope>NUCLEOTIDE SEQUENCE [LARGE SCALE GENOMIC DNA]</scope>
    <source>
        <strain evidence="1 2">CBS 119005</strain>
    </source>
</reference>
<evidence type="ECO:0000313" key="2">
    <source>
        <dbReference type="Proteomes" id="UP001497700"/>
    </source>
</evidence>
<organism evidence="1 2">
    <name type="scientific">Hypoxylon rubiginosum</name>
    <dbReference type="NCBI Taxonomy" id="110542"/>
    <lineage>
        <taxon>Eukaryota</taxon>
        <taxon>Fungi</taxon>
        <taxon>Dikarya</taxon>
        <taxon>Ascomycota</taxon>
        <taxon>Pezizomycotina</taxon>
        <taxon>Sordariomycetes</taxon>
        <taxon>Xylariomycetidae</taxon>
        <taxon>Xylariales</taxon>
        <taxon>Hypoxylaceae</taxon>
        <taxon>Hypoxylon</taxon>
    </lineage>
</organism>
<proteinExistence type="predicted"/>